<keyword evidence="1" id="KW-0175">Coiled coil</keyword>
<evidence type="ECO:0000256" key="2">
    <source>
        <dbReference type="SAM" id="SignalP"/>
    </source>
</evidence>
<protein>
    <recommendedName>
        <fullName evidence="3">Cell wall hydrolase SleB domain-containing protein</fullName>
    </recommendedName>
</protein>
<dbReference type="Gene3D" id="1.10.10.2520">
    <property type="entry name" value="Cell wall hydrolase SleB, domain 1"/>
    <property type="match status" value="1"/>
</dbReference>
<dbReference type="InterPro" id="IPR042047">
    <property type="entry name" value="SleB_dom1"/>
</dbReference>
<evidence type="ECO:0000256" key="1">
    <source>
        <dbReference type="SAM" id="Coils"/>
    </source>
</evidence>
<accession>A0A391P6A2</accession>
<dbReference type="AlphaFoldDB" id="A0A391P6A2"/>
<gene>
    <name evidence="4" type="ORF">KGMB01110_22520</name>
</gene>
<dbReference type="Pfam" id="PF07486">
    <property type="entry name" value="Hydrolase_2"/>
    <property type="match status" value="1"/>
</dbReference>
<dbReference type="GO" id="GO:0016787">
    <property type="term" value="F:hydrolase activity"/>
    <property type="evidence" value="ECO:0007669"/>
    <property type="project" value="InterPro"/>
</dbReference>
<organism evidence="4 5">
    <name type="scientific">Mediterraneibacter butyricigenes</name>
    <dbReference type="NCBI Taxonomy" id="2316025"/>
    <lineage>
        <taxon>Bacteria</taxon>
        <taxon>Bacillati</taxon>
        <taxon>Bacillota</taxon>
        <taxon>Clostridia</taxon>
        <taxon>Lachnospirales</taxon>
        <taxon>Lachnospiraceae</taxon>
        <taxon>Mediterraneibacter</taxon>
    </lineage>
</organism>
<feature type="signal peptide" evidence="2">
    <location>
        <begin position="1"/>
        <end position="25"/>
    </location>
</feature>
<keyword evidence="5" id="KW-1185">Reference proteome</keyword>
<sequence length="201" mass="21677">MIKNKHAILMAAGVLSGLLVTTGFATQEQAARGAAEGASTKASVKVQECSEEMTEVTKKRAEEAVEEARIREEQERLQAEQAAAEEARRQELLRDQELLASLIFCEAGNQPYEGQVAVGAVVLNRVRSAAYPNSISEVIYQSGQFTPAITGWLDSVYSGGSYTQSAYQAAEDAINGSNPIGDCLYFGCGSYGIQIGDHYFH</sequence>
<feature type="coiled-coil region" evidence="1">
    <location>
        <begin position="58"/>
        <end position="90"/>
    </location>
</feature>
<evidence type="ECO:0000313" key="5">
    <source>
        <dbReference type="Proteomes" id="UP000265643"/>
    </source>
</evidence>
<reference evidence="5" key="1">
    <citation type="submission" date="2018-09" db="EMBL/GenBank/DDBJ databases">
        <title>Draft Genome Sequence of Mediterraneibacter sp. KCTC 15684.</title>
        <authorList>
            <person name="Kim J.S."/>
            <person name="Han K.I."/>
            <person name="Suh M.K."/>
            <person name="Lee K.C."/>
            <person name="Eom M.K."/>
            <person name="Lee J.H."/>
            <person name="Park S.H."/>
            <person name="Kang S.W."/>
            <person name="Park J.E."/>
            <person name="Oh B.S."/>
            <person name="Yu S.Y."/>
            <person name="Choi S.H."/>
            <person name="Lee D.H."/>
            <person name="Yoon H."/>
            <person name="Kim B."/>
            <person name="Yang S.J."/>
            <person name="Lee J.S."/>
        </authorList>
    </citation>
    <scope>NUCLEOTIDE SEQUENCE [LARGE SCALE GENOMIC DNA]</scope>
    <source>
        <strain evidence="5">KCTC 15684</strain>
    </source>
</reference>
<evidence type="ECO:0000313" key="4">
    <source>
        <dbReference type="EMBL" id="GCA67816.1"/>
    </source>
</evidence>
<feature type="domain" description="Cell wall hydrolase SleB" evidence="3">
    <location>
        <begin position="110"/>
        <end position="186"/>
    </location>
</feature>
<proteinExistence type="predicted"/>
<dbReference type="InterPro" id="IPR011105">
    <property type="entry name" value="Cell_wall_hydrolase_SleB"/>
</dbReference>
<dbReference type="Proteomes" id="UP000265643">
    <property type="component" value="Unassembled WGS sequence"/>
</dbReference>
<comment type="caution">
    <text evidence="4">The sequence shown here is derived from an EMBL/GenBank/DDBJ whole genome shotgun (WGS) entry which is preliminary data.</text>
</comment>
<keyword evidence="2" id="KW-0732">Signal</keyword>
<feature type="chain" id="PRO_5038556512" description="Cell wall hydrolase SleB domain-containing protein" evidence="2">
    <location>
        <begin position="26"/>
        <end position="201"/>
    </location>
</feature>
<name>A0A391P6A2_9FIRM</name>
<dbReference type="EMBL" id="BHGK01000001">
    <property type="protein sequence ID" value="GCA67816.1"/>
    <property type="molecule type" value="Genomic_DNA"/>
</dbReference>
<evidence type="ECO:0000259" key="3">
    <source>
        <dbReference type="Pfam" id="PF07486"/>
    </source>
</evidence>
<dbReference type="RefSeq" id="WP_117603305.1">
    <property type="nucleotide sequence ID" value="NZ_BHGK01000001.1"/>
</dbReference>